<evidence type="ECO:0000256" key="7">
    <source>
        <dbReference type="ARBA" id="ARBA00023242"/>
    </source>
</evidence>
<dbReference type="OrthoDB" id="295274at2759"/>
<dbReference type="InterPro" id="IPR046347">
    <property type="entry name" value="bZIP_sf"/>
</dbReference>
<accession>A0A317WGN7</accession>
<name>A0A317WGN7_9EURO</name>
<feature type="compositionally biased region" description="Basic and acidic residues" evidence="9">
    <location>
        <begin position="306"/>
        <end position="315"/>
    </location>
</feature>
<comment type="caution">
    <text evidence="11">The sequence shown here is derived from an EMBL/GenBank/DDBJ whole genome shotgun (WGS) entry which is preliminary data.</text>
</comment>
<dbReference type="Gene3D" id="1.20.5.170">
    <property type="match status" value="1"/>
</dbReference>
<sequence length="358" mass="38962">MTAEYSLYSPLAGPSAATDPDTTTWSDSLPFLVDNSIAPESSLPLFDENTQWVLNPMSPSLSTSWAAGAATRTASDPSSNASFINPAQSLHEPSWNHNPYRKLSTDPIYPFAPIAIQPTLSLQDITSRGSSSSSSSSSSRQPQFSVGSSSSTEGQTQYHSQSLSTSRSRARSGSSQTEANTSSSGGFEDHERERRKRERFLERNRVAANKCRKKKKEHSRQLESRCQAVSQENTSLESEVDHLRSEILSLKNELLRHSQCGDAGIKRHLAQMIKEISDRGAAGSGTDESSNNASDGGGGKMGSSRESGHGERKMEDDQDHDEDQDLKTEKMDFDFDDLVRLPPSNGGAAVEQRASVAE</sequence>
<protein>
    <recommendedName>
        <fullName evidence="8">Basic leucine zipper (bZIP) transcription factor atfB</fullName>
    </recommendedName>
</protein>
<evidence type="ECO:0000256" key="5">
    <source>
        <dbReference type="ARBA" id="ARBA00023125"/>
    </source>
</evidence>
<evidence type="ECO:0000256" key="6">
    <source>
        <dbReference type="ARBA" id="ARBA00023163"/>
    </source>
</evidence>
<evidence type="ECO:0000256" key="1">
    <source>
        <dbReference type="ARBA" id="ARBA00004123"/>
    </source>
</evidence>
<feature type="compositionally biased region" description="Polar residues" evidence="9">
    <location>
        <begin position="72"/>
        <end position="88"/>
    </location>
</feature>
<feature type="region of interest" description="Disordered" evidence="9">
    <location>
        <begin position="1"/>
        <end position="23"/>
    </location>
</feature>
<dbReference type="PROSITE" id="PS00036">
    <property type="entry name" value="BZIP_BASIC"/>
    <property type="match status" value="1"/>
</dbReference>
<keyword evidence="12" id="KW-1185">Reference proteome</keyword>
<feature type="region of interest" description="Disordered" evidence="9">
    <location>
        <begin position="278"/>
        <end position="358"/>
    </location>
</feature>
<evidence type="ECO:0000259" key="10">
    <source>
        <dbReference type="PROSITE" id="PS50217"/>
    </source>
</evidence>
<proteinExistence type="inferred from homology"/>
<dbReference type="VEuPathDB" id="FungiDB:BO70DRAFT_361472"/>
<feature type="compositionally biased region" description="Low complexity" evidence="9">
    <location>
        <begin position="127"/>
        <end position="151"/>
    </location>
</feature>
<dbReference type="PANTHER" id="PTHR19304">
    <property type="entry name" value="CYCLIC-AMP RESPONSE ELEMENT BINDING PROTEIN"/>
    <property type="match status" value="1"/>
</dbReference>
<keyword evidence="6" id="KW-0804">Transcription</keyword>
<dbReference type="FunFam" id="1.20.5.170:FF:000053">
    <property type="entry name" value="BZIP transcription factor AtfA"/>
    <property type="match status" value="1"/>
</dbReference>
<dbReference type="GeneID" id="37065288"/>
<dbReference type="GO" id="GO:0005634">
    <property type="term" value="C:nucleus"/>
    <property type="evidence" value="ECO:0007669"/>
    <property type="project" value="UniProtKB-SubCell"/>
</dbReference>
<keyword evidence="5" id="KW-0238">DNA-binding</keyword>
<dbReference type="PRINTS" id="PR00041">
    <property type="entry name" value="LEUZIPPRCREB"/>
</dbReference>
<dbReference type="RefSeq" id="XP_025399803.1">
    <property type="nucleotide sequence ID" value="XM_025543051.1"/>
</dbReference>
<evidence type="ECO:0000256" key="3">
    <source>
        <dbReference type="ARBA" id="ARBA00023015"/>
    </source>
</evidence>
<dbReference type="PROSITE" id="PS50217">
    <property type="entry name" value="BZIP"/>
    <property type="match status" value="1"/>
</dbReference>
<organism evidence="11 12">
    <name type="scientific">Aspergillus heteromorphus CBS 117.55</name>
    <dbReference type="NCBI Taxonomy" id="1448321"/>
    <lineage>
        <taxon>Eukaryota</taxon>
        <taxon>Fungi</taxon>
        <taxon>Dikarya</taxon>
        <taxon>Ascomycota</taxon>
        <taxon>Pezizomycotina</taxon>
        <taxon>Eurotiomycetes</taxon>
        <taxon>Eurotiomycetidae</taxon>
        <taxon>Eurotiales</taxon>
        <taxon>Aspergillaceae</taxon>
        <taxon>Aspergillus</taxon>
        <taxon>Aspergillus subgen. Circumdati</taxon>
    </lineage>
</organism>
<comment type="similarity">
    <text evidence="2">Belongs to the bZIP family. ATF subfamily.</text>
</comment>
<dbReference type="Proteomes" id="UP000247233">
    <property type="component" value="Unassembled WGS sequence"/>
</dbReference>
<feature type="region of interest" description="Disordered" evidence="9">
    <location>
        <begin position="123"/>
        <end position="240"/>
    </location>
</feature>
<evidence type="ECO:0000256" key="9">
    <source>
        <dbReference type="SAM" id="MobiDB-lite"/>
    </source>
</evidence>
<dbReference type="CDD" id="cd14687">
    <property type="entry name" value="bZIP_ATF2"/>
    <property type="match status" value="1"/>
</dbReference>
<feature type="compositionally biased region" description="Basic and acidic residues" evidence="9">
    <location>
        <begin position="325"/>
        <end position="339"/>
    </location>
</feature>
<dbReference type="GO" id="GO:0003700">
    <property type="term" value="F:DNA-binding transcription factor activity"/>
    <property type="evidence" value="ECO:0007669"/>
    <property type="project" value="InterPro"/>
</dbReference>
<feature type="region of interest" description="Disordered" evidence="9">
    <location>
        <begin position="65"/>
        <end position="102"/>
    </location>
</feature>
<dbReference type="InterPro" id="IPR004827">
    <property type="entry name" value="bZIP"/>
</dbReference>
<feature type="compositionally biased region" description="Low complexity" evidence="9">
    <location>
        <begin position="160"/>
        <end position="175"/>
    </location>
</feature>
<evidence type="ECO:0000256" key="4">
    <source>
        <dbReference type="ARBA" id="ARBA00023016"/>
    </source>
</evidence>
<dbReference type="Pfam" id="PF00170">
    <property type="entry name" value="bZIP_1"/>
    <property type="match status" value="1"/>
</dbReference>
<dbReference type="AlphaFoldDB" id="A0A317WGN7"/>
<reference evidence="11 12" key="1">
    <citation type="submission" date="2016-12" db="EMBL/GenBank/DDBJ databases">
        <title>The genomes of Aspergillus section Nigri reveals drivers in fungal speciation.</title>
        <authorList>
            <consortium name="DOE Joint Genome Institute"/>
            <person name="Vesth T.C."/>
            <person name="Nybo J."/>
            <person name="Theobald S."/>
            <person name="Brandl J."/>
            <person name="Frisvad J.C."/>
            <person name="Nielsen K.F."/>
            <person name="Lyhne E.K."/>
            <person name="Kogle M.E."/>
            <person name="Kuo A."/>
            <person name="Riley R."/>
            <person name="Clum A."/>
            <person name="Nolan M."/>
            <person name="Lipzen A."/>
            <person name="Salamov A."/>
            <person name="Henrissat B."/>
            <person name="Wiebenga A."/>
            <person name="De Vries R.P."/>
            <person name="Grigoriev I.V."/>
            <person name="Mortensen U.H."/>
            <person name="Andersen M.R."/>
            <person name="Baker S.E."/>
        </authorList>
    </citation>
    <scope>NUCLEOTIDE SEQUENCE [LARGE SCALE GENOMIC DNA]</scope>
    <source>
        <strain evidence="11 12">CBS 117.55</strain>
    </source>
</reference>
<dbReference type="EMBL" id="MSFL01000010">
    <property type="protein sequence ID" value="PWY83360.1"/>
    <property type="molecule type" value="Genomic_DNA"/>
</dbReference>
<dbReference type="SMART" id="SM00338">
    <property type="entry name" value="BRLZ"/>
    <property type="match status" value="1"/>
</dbReference>
<dbReference type="GO" id="GO:0003677">
    <property type="term" value="F:DNA binding"/>
    <property type="evidence" value="ECO:0007669"/>
    <property type="project" value="UniProtKB-KW"/>
</dbReference>
<evidence type="ECO:0000256" key="8">
    <source>
        <dbReference type="ARBA" id="ARBA00068999"/>
    </source>
</evidence>
<dbReference type="InterPro" id="IPR051027">
    <property type="entry name" value="bZIP_transcription_factors"/>
</dbReference>
<evidence type="ECO:0000256" key="2">
    <source>
        <dbReference type="ARBA" id="ARBA00009050"/>
    </source>
</evidence>
<evidence type="ECO:0000313" key="11">
    <source>
        <dbReference type="EMBL" id="PWY83360.1"/>
    </source>
</evidence>
<keyword evidence="3" id="KW-0805">Transcription regulation</keyword>
<feature type="domain" description="BZIP" evidence="10">
    <location>
        <begin position="194"/>
        <end position="257"/>
    </location>
</feature>
<dbReference type="SUPFAM" id="SSF57959">
    <property type="entry name" value="Leucine zipper domain"/>
    <property type="match status" value="1"/>
</dbReference>
<gene>
    <name evidence="11" type="ORF">BO70DRAFT_361472</name>
</gene>
<keyword evidence="7" id="KW-0539">Nucleus</keyword>
<keyword evidence="4" id="KW-0346">Stress response</keyword>
<feature type="compositionally biased region" description="Polar residues" evidence="9">
    <location>
        <begin position="227"/>
        <end position="237"/>
    </location>
</feature>
<feature type="compositionally biased region" description="Polar residues" evidence="9">
    <location>
        <begin position="176"/>
        <end position="185"/>
    </location>
</feature>
<evidence type="ECO:0000313" key="12">
    <source>
        <dbReference type="Proteomes" id="UP000247233"/>
    </source>
</evidence>
<dbReference type="STRING" id="1448321.A0A317WGN7"/>
<comment type="subcellular location">
    <subcellularLocation>
        <location evidence="1">Nucleus</location>
    </subcellularLocation>
</comment>